<protein>
    <submittedName>
        <fullName evidence="5">Transcriptional regulator, AraC family</fullName>
    </submittedName>
</protein>
<dbReference type="PRINTS" id="PR00032">
    <property type="entry name" value="HTHARAC"/>
</dbReference>
<dbReference type="InterPro" id="IPR009057">
    <property type="entry name" value="Homeodomain-like_sf"/>
</dbReference>
<dbReference type="InterPro" id="IPR032783">
    <property type="entry name" value="AraC_lig"/>
</dbReference>
<dbReference type="SUPFAM" id="SSF46689">
    <property type="entry name" value="Homeodomain-like"/>
    <property type="match status" value="2"/>
</dbReference>
<dbReference type="Gene3D" id="1.10.10.60">
    <property type="entry name" value="Homeodomain-like"/>
    <property type="match status" value="1"/>
</dbReference>
<feature type="domain" description="HTH araC/xylS-type" evidence="4">
    <location>
        <begin position="214"/>
        <end position="312"/>
    </location>
</feature>
<accession>A0A1G7LGB5</accession>
<dbReference type="PANTHER" id="PTHR46796:SF7">
    <property type="entry name" value="ARAC FAMILY TRANSCRIPTIONAL REGULATOR"/>
    <property type="match status" value="1"/>
</dbReference>
<gene>
    <name evidence="5" type="ORF">SAMN05216260_108217</name>
</gene>
<keyword evidence="3" id="KW-0804">Transcription</keyword>
<evidence type="ECO:0000256" key="3">
    <source>
        <dbReference type="ARBA" id="ARBA00023163"/>
    </source>
</evidence>
<dbReference type="InterPro" id="IPR018062">
    <property type="entry name" value="HTH_AraC-typ_CS"/>
</dbReference>
<proteinExistence type="predicted"/>
<dbReference type="AlphaFoldDB" id="A0A1G7LGB5"/>
<dbReference type="OrthoDB" id="241790at2"/>
<name>A0A1G7LGB5_9ACTN</name>
<dbReference type="InterPro" id="IPR050204">
    <property type="entry name" value="AraC_XylS_family_regulators"/>
</dbReference>
<dbReference type="Proteomes" id="UP000198614">
    <property type="component" value="Unassembled WGS sequence"/>
</dbReference>
<evidence type="ECO:0000313" key="6">
    <source>
        <dbReference type="Proteomes" id="UP000198614"/>
    </source>
</evidence>
<dbReference type="PROSITE" id="PS01124">
    <property type="entry name" value="HTH_ARAC_FAMILY_2"/>
    <property type="match status" value="1"/>
</dbReference>
<keyword evidence="2" id="KW-0238">DNA-binding</keyword>
<evidence type="ECO:0000313" key="5">
    <source>
        <dbReference type="EMBL" id="SDF48416.1"/>
    </source>
</evidence>
<dbReference type="Pfam" id="PF12833">
    <property type="entry name" value="HTH_18"/>
    <property type="match status" value="1"/>
</dbReference>
<dbReference type="GO" id="GO:0043565">
    <property type="term" value="F:sequence-specific DNA binding"/>
    <property type="evidence" value="ECO:0007669"/>
    <property type="project" value="InterPro"/>
</dbReference>
<evidence type="ECO:0000256" key="1">
    <source>
        <dbReference type="ARBA" id="ARBA00023015"/>
    </source>
</evidence>
<evidence type="ECO:0000256" key="2">
    <source>
        <dbReference type="ARBA" id="ARBA00023125"/>
    </source>
</evidence>
<reference evidence="5 6" key="1">
    <citation type="submission" date="2016-10" db="EMBL/GenBank/DDBJ databases">
        <authorList>
            <person name="de Groot N.N."/>
        </authorList>
    </citation>
    <scope>NUCLEOTIDE SEQUENCE [LARGE SCALE GENOMIC DNA]</scope>
    <source>
        <strain evidence="5 6">CGMCC 4.1859</strain>
    </source>
</reference>
<sequence>MTVDPLSDVLALVRARCEITGVLRAGGRWALRSGPRTQVKLDAVTHGTCWLLAPGRPPLRLVAGDAVVLNGAGPLVLCSHPEVPPVEESALAGAGTGSTAGSGPAPPEVFHRLGSGEDVTILGGHVDLDPAAAAWFTGALPDVLYAGASGTEAERMRLLLEGIVEETAGDRPGAAFARHQHAQLLLLHALRAGLRDGTELRPGWLRLLADERMRRVLGAVHADPGRPWGLRELAAVAGMSRSHFAQRFRELAGQTPLAHLSQWRVRLAEQALRESDTTVAALGARLGYASESSFSHAFRRVAGMSPSQYRRTAAPAG</sequence>
<dbReference type="PANTHER" id="PTHR46796">
    <property type="entry name" value="HTH-TYPE TRANSCRIPTIONAL ACTIVATOR RHAS-RELATED"/>
    <property type="match status" value="1"/>
</dbReference>
<dbReference type="InterPro" id="IPR020449">
    <property type="entry name" value="Tscrpt_reg_AraC-type_HTH"/>
</dbReference>
<evidence type="ECO:0000259" key="4">
    <source>
        <dbReference type="PROSITE" id="PS01124"/>
    </source>
</evidence>
<dbReference type="Pfam" id="PF12852">
    <property type="entry name" value="Cupin_6"/>
    <property type="match status" value="1"/>
</dbReference>
<dbReference type="PROSITE" id="PS00041">
    <property type="entry name" value="HTH_ARAC_FAMILY_1"/>
    <property type="match status" value="1"/>
</dbReference>
<dbReference type="InterPro" id="IPR018060">
    <property type="entry name" value="HTH_AraC"/>
</dbReference>
<keyword evidence="1" id="KW-0805">Transcription regulation</keyword>
<dbReference type="EMBL" id="FNAX01000008">
    <property type="protein sequence ID" value="SDF48416.1"/>
    <property type="molecule type" value="Genomic_DNA"/>
</dbReference>
<dbReference type="GO" id="GO:0003700">
    <property type="term" value="F:DNA-binding transcription factor activity"/>
    <property type="evidence" value="ECO:0007669"/>
    <property type="project" value="InterPro"/>
</dbReference>
<dbReference type="SMART" id="SM00342">
    <property type="entry name" value="HTH_ARAC"/>
    <property type="match status" value="1"/>
</dbReference>
<organism evidence="5 6">
    <name type="scientific">Streptomyces griseoaurantiacus</name>
    <dbReference type="NCBI Taxonomy" id="68213"/>
    <lineage>
        <taxon>Bacteria</taxon>
        <taxon>Bacillati</taxon>
        <taxon>Actinomycetota</taxon>
        <taxon>Actinomycetes</taxon>
        <taxon>Kitasatosporales</taxon>
        <taxon>Streptomycetaceae</taxon>
        <taxon>Streptomyces</taxon>
        <taxon>Streptomyces aurantiacus group</taxon>
    </lineage>
</organism>